<feature type="chain" id="PRO_5013634671" description="SCP domain-containing protein" evidence="1">
    <location>
        <begin position="18"/>
        <end position="134"/>
    </location>
</feature>
<sequence>MLFTLAVLCFLLVNVGANECQCFPEREDTSCKKPMRRIVQALDRKLKWDNKMYQRAKQEAEDTVTKTPEYVAAFFQKFFETTDKNSMAQKVNITMDRGRLSSRMKLVREGTKFGCYCEYFTARYNDMMIYCFFG</sequence>
<proteinExistence type="predicted"/>
<evidence type="ECO:0000313" key="3">
    <source>
        <dbReference type="Proteomes" id="UP000230423"/>
    </source>
</evidence>
<keyword evidence="1" id="KW-0732">Signal</keyword>
<dbReference type="EMBL" id="KZ351044">
    <property type="protein sequence ID" value="PIO63310.1"/>
    <property type="molecule type" value="Genomic_DNA"/>
</dbReference>
<dbReference type="Proteomes" id="UP000230423">
    <property type="component" value="Unassembled WGS sequence"/>
</dbReference>
<evidence type="ECO:0000313" key="2">
    <source>
        <dbReference type="EMBL" id="PIO63310.1"/>
    </source>
</evidence>
<dbReference type="AlphaFoldDB" id="A0A2G9U1D2"/>
<accession>A0A2G9U1D2</accession>
<feature type="signal peptide" evidence="1">
    <location>
        <begin position="1"/>
        <end position="17"/>
    </location>
</feature>
<organism evidence="2 3">
    <name type="scientific">Teladorsagia circumcincta</name>
    <name type="common">Brown stomach worm</name>
    <name type="synonym">Ostertagia circumcincta</name>
    <dbReference type="NCBI Taxonomy" id="45464"/>
    <lineage>
        <taxon>Eukaryota</taxon>
        <taxon>Metazoa</taxon>
        <taxon>Ecdysozoa</taxon>
        <taxon>Nematoda</taxon>
        <taxon>Chromadorea</taxon>
        <taxon>Rhabditida</taxon>
        <taxon>Rhabditina</taxon>
        <taxon>Rhabditomorpha</taxon>
        <taxon>Strongyloidea</taxon>
        <taxon>Trichostrongylidae</taxon>
        <taxon>Teladorsagia</taxon>
    </lineage>
</organism>
<evidence type="ECO:0000256" key="1">
    <source>
        <dbReference type="SAM" id="SignalP"/>
    </source>
</evidence>
<name>A0A2G9U1D2_TELCI</name>
<gene>
    <name evidence="2" type="ORF">TELCIR_15090</name>
</gene>
<reference evidence="2 3" key="1">
    <citation type="submission" date="2015-09" db="EMBL/GenBank/DDBJ databases">
        <title>Draft genome of the parasitic nematode Teladorsagia circumcincta isolate WARC Sus (inbred).</title>
        <authorList>
            <person name="Mitreva M."/>
        </authorList>
    </citation>
    <scope>NUCLEOTIDE SEQUENCE [LARGE SCALE GENOMIC DNA]</scope>
    <source>
        <strain evidence="2 3">S</strain>
    </source>
</reference>
<keyword evidence="3" id="KW-1185">Reference proteome</keyword>
<protein>
    <recommendedName>
        <fullName evidence="4">SCP domain-containing protein</fullName>
    </recommendedName>
</protein>
<evidence type="ECO:0008006" key="4">
    <source>
        <dbReference type="Google" id="ProtNLM"/>
    </source>
</evidence>